<sequence>MHRFAFLALTAAFSLGACSIPNSVQQQISEQAVIEQVAEGEHQGMYRNLYRLKLGERQYPASCEANCYPAHPAVACKTPGQDCQYTGVQRAPELKTGFSLQWLGHASFLVNTPDGQQLLFDPVFGQFDWPVSWAQHLAGIIKRPYTPKLSAEQLAATDAVLYSHLHYDHFSHASIAQIGTAATYYLPLGMAAYMPKGGYNIVEQAWYSESQQGELSIHLMPAHHFNSRKLFNDHNQAMWGGWLLEYADKTLFFAGDTGYSEHFNNIQQRYGDIDICLLPIASYHHGKDGDWYRYVHTTPEDALVAAAELGCKVMIPWGYGNASWQMGDISSHSPLLRLLHMQQQLDSQVPLLILNEGDSVAL</sequence>
<dbReference type="PANTHER" id="PTHR15032:SF4">
    <property type="entry name" value="N-ACYL-PHOSPHATIDYLETHANOLAMINE-HYDROLYZING PHOSPHOLIPASE D"/>
    <property type="match status" value="1"/>
</dbReference>
<feature type="domain" description="Metallo-beta-lactamase" evidence="2">
    <location>
        <begin position="118"/>
        <end position="316"/>
    </location>
</feature>
<feature type="signal peptide" evidence="1">
    <location>
        <begin position="1"/>
        <end position="19"/>
    </location>
</feature>
<keyword evidence="1" id="KW-0732">Signal</keyword>
<evidence type="ECO:0000313" key="3">
    <source>
        <dbReference type="EMBL" id="VHO03543.1"/>
    </source>
</evidence>
<dbReference type="Pfam" id="PF12706">
    <property type="entry name" value="Lactamase_B_2"/>
    <property type="match status" value="1"/>
</dbReference>
<dbReference type="SUPFAM" id="SSF56281">
    <property type="entry name" value="Metallo-hydrolase/oxidoreductase"/>
    <property type="match status" value="1"/>
</dbReference>
<name>A0A486XN45_9GAMM</name>
<dbReference type="AlphaFoldDB" id="A0A486XN45"/>
<dbReference type="InterPro" id="IPR001279">
    <property type="entry name" value="Metallo-B-lactamas"/>
</dbReference>
<dbReference type="PROSITE" id="PS51257">
    <property type="entry name" value="PROKAR_LIPOPROTEIN"/>
    <property type="match status" value="1"/>
</dbReference>
<accession>A0A486XN45</accession>
<proteinExistence type="predicted"/>
<dbReference type="InterPro" id="IPR036866">
    <property type="entry name" value="RibonucZ/Hydroxyglut_hydro"/>
</dbReference>
<dbReference type="PANTHER" id="PTHR15032">
    <property type="entry name" value="N-ACYL-PHOSPHATIDYLETHANOLAMINE-HYDROLYZING PHOSPHOLIPASE D"/>
    <property type="match status" value="1"/>
</dbReference>
<feature type="chain" id="PRO_5019867477" evidence="1">
    <location>
        <begin position="20"/>
        <end position="362"/>
    </location>
</feature>
<dbReference type="Gene3D" id="3.60.15.10">
    <property type="entry name" value="Ribonuclease Z/Hydroxyacylglutathione hydrolase-like"/>
    <property type="match status" value="1"/>
</dbReference>
<dbReference type="GO" id="GO:0005737">
    <property type="term" value="C:cytoplasm"/>
    <property type="evidence" value="ECO:0007669"/>
    <property type="project" value="TreeGrafter"/>
</dbReference>
<organism evidence="3">
    <name type="scientific">Rheinheimera sp. BAL341</name>
    <dbReference type="NCBI Taxonomy" id="1708203"/>
    <lineage>
        <taxon>Bacteria</taxon>
        <taxon>Pseudomonadati</taxon>
        <taxon>Pseudomonadota</taxon>
        <taxon>Gammaproteobacteria</taxon>
        <taxon>Chromatiales</taxon>
        <taxon>Chromatiaceae</taxon>
        <taxon>Rheinheimera</taxon>
    </lineage>
</organism>
<protein>
    <submittedName>
        <fullName evidence="3">Outer membrane protein romA</fullName>
    </submittedName>
</protein>
<reference evidence="3" key="1">
    <citation type="submission" date="2019-04" db="EMBL/GenBank/DDBJ databases">
        <authorList>
            <person name="Brambilla D."/>
        </authorList>
    </citation>
    <scope>NUCLEOTIDE SEQUENCE</scope>
    <source>
        <strain evidence="3">BAL1</strain>
    </source>
</reference>
<dbReference type="EMBL" id="CAAJGR010000083">
    <property type="protein sequence ID" value="VHO03543.1"/>
    <property type="molecule type" value="Genomic_DNA"/>
</dbReference>
<evidence type="ECO:0000259" key="2">
    <source>
        <dbReference type="Pfam" id="PF12706"/>
    </source>
</evidence>
<evidence type="ECO:0000256" key="1">
    <source>
        <dbReference type="SAM" id="SignalP"/>
    </source>
</evidence>
<gene>
    <name evidence="3" type="ORF">BAL341_1470</name>
</gene>